<gene>
    <name evidence="3" type="ORF">SLS60_005718</name>
</gene>
<keyword evidence="1" id="KW-0472">Membrane</keyword>
<feature type="transmembrane region" description="Helical" evidence="1">
    <location>
        <begin position="126"/>
        <end position="145"/>
    </location>
</feature>
<feature type="domain" description="DUF6594" evidence="2">
    <location>
        <begin position="2"/>
        <end position="163"/>
    </location>
</feature>
<dbReference type="EMBL" id="JAKJXO020000006">
    <property type="protein sequence ID" value="KAL1604125.1"/>
    <property type="molecule type" value="Genomic_DNA"/>
</dbReference>
<name>A0ABR3RI72_9PLEO</name>
<evidence type="ECO:0000259" key="2">
    <source>
        <dbReference type="Pfam" id="PF20237"/>
    </source>
</evidence>
<accession>A0ABR3RI72</accession>
<comment type="caution">
    <text evidence="3">The sequence shown here is derived from an EMBL/GenBank/DDBJ whole genome shotgun (WGS) entry which is preliminary data.</text>
</comment>
<dbReference type="Pfam" id="PF20237">
    <property type="entry name" value="DUF6594"/>
    <property type="match status" value="1"/>
</dbReference>
<feature type="transmembrane region" description="Helical" evidence="1">
    <location>
        <begin position="95"/>
        <end position="114"/>
    </location>
</feature>
<dbReference type="Proteomes" id="UP001521785">
    <property type="component" value="Unassembled WGS sequence"/>
</dbReference>
<feature type="transmembrane region" description="Helical" evidence="1">
    <location>
        <begin position="151"/>
        <end position="168"/>
    </location>
</feature>
<dbReference type="PANTHER" id="PTHR34502">
    <property type="entry name" value="DUF6594 DOMAIN-CONTAINING PROTEIN-RELATED"/>
    <property type="match status" value="1"/>
</dbReference>
<sequence>MSYAKVRAQPRADKRQVENIRNWLDRGAIAPHETSFIEHSEDLTSINQRTRPPLGRWLESFQQLHRSRFFRDKYANNDRQASSATVYSSNSRFDLITNTSITLGGLIMLLAPLWWLESVDKDAKKLGIMTGFICVFVGLMSTATVNRPGEVVAATAAYAAVLMVFMQVHGEGDR</sequence>
<dbReference type="InterPro" id="IPR046529">
    <property type="entry name" value="DUF6594"/>
</dbReference>
<keyword evidence="1" id="KW-1133">Transmembrane helix</keyword>
<evidence type="ECO:0000313" key="4">
    <source>
        <dbReference type="Proteomes" id="UP001521785"/>
    </source>
</evidence>
<evidence type="ECO:0000313" key="3">
    <source>
        <dbReference type="EMBL" id="KAL1604125.1"/>
    </source>
</evidence>
<keyword evidence="1" id="KW-0812">Transmembrane</keyword>
<dbReference type="PANTHER" id="PTHR34502:SF4">
    <property type="entry name" value="DUF6594 DOMAIN-CONTAINING PROTEIN"/>
    <property type="match status" value="1"/>
</dbReference>
<protein>
    <recommendedName>
        <fullName evidence="2">DUF6594 domain-containing protein</fullName>
    </recommendedName>
</protein>
<proteinExistence type="predicted"/>
<keyword evidence="4" id="KW-1185">Reference proteome</keyword>
<organism evidence="3 4">
    <name type="scientific">Paraconiothyrium brasiliense</name>
    <dbReference type="NCBI Taxonomy" id="300254"/>
    <lineage>
        <taxon>Eukaryota</taxon>
        <taxon>Fungi</taxon>
        <taxon>Dikarya</taxon>
        <taxon>Ascomycota</taxon>
        <taxon>Pezizomycotina</taxon>
        <taxon>Dothideomycetes</taxon>
        <taxon>Pleosporomycetidae</taxon>
        <taxon>Pleosporales</taxon>
        <taxon>Massarineae</taxon>
        <taxon>Didymosphaeriaceae</taxon>
        <taxon>Paraconiothyrium</taxon>
    </lineage>
</organism>
<reference evidence="3 4" key="1">
    <citation type="submission" date="2024-02" db="EMBL/GenBank/DDBJ databases">
        <title>De novo assembly and annotation of 12 fungi associated with fruit tree decline syndrome in Ontario, Canada.</title>
        <authorList>
            <person name="Sulman M."/>
            <person name="Ellouze W."/>
            <person name="Ilyukhin E."/>
        </authorList>
    </citation>
    <scope>NUCLEOTIDE SEQUENCE [LARGE SCALE GENOMIC DNA]</scope>
    <source>
        <strain evidence="3 4">M42-189</strain>
    </source>
</reference>
<evidence type="ECO:0000256" key="1">
    <source>
        <dbReference type="SAM" id="Phobius"/>
    </source>
</evidence>